<dbReference type="InterPro" id="IPR050832">
    <property type="entry name" value="Bact_Acetyltransf"/>
</dbReference>
<feature type="domain" description="N-acetyltransferase" evidence="3">
    <location>
        <begin position="5"/>
        <end position="168"/>
    </location>
</feature>
<protein>
    <recommendedName>
        <fullName evidence="3">N-acetyltransferase domain-containing protein</fullName>
    </recommendedName>
</protein>
<dbReference type="PROSITE" id="PS51186">
    <property type="entry name" value="GNAT"/>
    <property type="match status" value="1"/>
</dbReference>
<keyword evidence="2" id="KW-0012">Acyltransferase</keyword>
<evidence type="ECO:0000256" key="1">
    <source>
        <dbReference type="ARBA" id="ARBA00022679"/>
    </source>
</evidence>
<dbReference type="Pfam" id="PF00583">
    <property type="entry name" value="Acetyltransf_1"/>
    <property type="match status" value="1"/>
</dbReference>
<organism evidence="4 5">
    <name type="scientific">Streptomyces fructofermentans</name>
    <dbReference type="NCBI Taxonomy" id="152141"/>
    <lineage>
        <taxon>Bacteria</taxon>
        <taxon>Bacillati</taxon>
        <taxon>Actinomycetota</taxon>
        <taxon>Actinomycetes</taxon>
        <taxon>Kitasatosporales</taxon>
        <taxon>Streptomycetaceae</taxon>
        <taxon>Streptomyces</taxon>
    </lineage>
</organism>
<keyword evidence="1" id="KW-0808">Transferase</keyword>
<proteinExistence type="predicted"/>
<dbReference type="InterPro" id="IPR016181">
    <property type="entry name" value="Acyl_CoA_acyltransferase"/>
</dbReference>
<dbReference type="InterPro" id="IPR000182">
    <property type="entry name" value="GNAT_dom"/>
</dbReference>
<dbReference type="CDD" id="cd04301">
    <property type="entry name" value="NAT_SF"/>
    <property type="match status" value="1"/>
</dbReference>
<dbReference type="PANTHER" id="PTHR43877">
    <property type="entry name" value="AMINOALKYLPHOSPHONATE N-ACETYLTRANSFERASE-RELATED-RELATED"/>
    <property type="match status" value="1"/>
</dbReference>
<accession>A0A918KQY9</accession>
<dbReference type="GO" id="GO:0016747">
    <property type="term" value="F:acyltransferase activity, transferring groups other than amino-acyl groups"/>
    <property type="evidence" value="ECO:0007669"/>
    <property type="project" value="InterPro"/>
</dbReference>
<comment type="caution">
    <text evidence="4">The sequence shown here is derived from an EMBL/GenBank/DDBJ whole genome shotgun (WGS) entry which is preliminary data.</text>
</comment>
<gene>
    <name evidence="4" type="ORF">GCM10010515_42290</name>
</gene>
<dbReference type="Proteomes" id="UP000645555">
    <property type="component" value="Unassembled WGS sequence"/>
</dbReference>
<dbReference type="RefSeq" id="WP_190037110.1">
    <property type="nucleotide sequence ID" value="NZ_BMWD01000014.1"/>
</dbReference>
<evidence type="ECO:0000259" key="3">
    <source>
        <dbReference type="PROSITE" id="PS51186"/>
    </source>
</evidence>
<dbReference type="PANTHER" id="PTHR43877:SF2">
    <property type="entry name" value="AMINOALKYLPHOSPHONATE N-ACETYLTRANSFERASE-RELATED"/>
    <property type="match status" value="1"/>
</dbReference>
<evidence type="ECO:0000256" key="2">
    <source>
        <dbReference type="ARBA" id="ARBA00023315"/>
    </source>
</evidence>
<evidence type="ECO:0000313" key="5">
    <source>
        <dbReference type="Proteomes" id="UP000645555"/>
    </source>
</evidence>
<sequence length="173" mass="18392">MTGTIDIHAFRPGSGGAGVPERGLARLLAAYHLATEAEKGVAVASVDDLPHRYRAEILDPADAFRDDLVLMARLGGTFTGCLVVTAPVDGRSELKRLWTEPTVRGRGVASGLVAHALAEAPGAGIDRVGLSVWAWREGAVALYERLGFAVVPSWDDRGRLICMERPVHRGDGA</sequence>
<dbReference type="SUPFAM" id="SSF55729">
    <property type="entry name" value="Acyl-CoA N-acyltransferases (Nat)"/>
    <property type="match status" value="1"/>
</dbReference>
<reference evidence="4" key="2">
    <citation type="submission" date="2020-09" db="EMBL/GenBank/DDBJ databases">
        <authorList>
            <person name="Sun Q."/>
            <person name="Ohkuma M."/>
        </authorList>
    </citation>
    <scope>NUCLEOTIDE SEQUENCE</scope>
    <source>
        <strain evidence="4">JCM 4956</strain>
    </source>
</reference>
<dbReference type="AlphaFoldDB" id="A0A918KQY9"/>
<reference evidence="4" key="1">
    <citation type="journal article" date="2014" name="Int. J. Syst. Evol. Microbiol.">
        <title>Complete genome sequence of Corynebacterium casei LMG S-19264T (=DSM 44701T), isolated from a smear-ripened cheese.</title>
        <authorList>
            <consortium name="US DOE Joint Genome Institute (JGI-PGF)"/>
            <person name="Walter F."/>
            <person name="Albersmeier A."/>
            <person name="Kalinowski J."/>
            <person name="Ruckert C."/>
        </authorList>
    </citation>
    <scope>NUCLEOTIDE SEQUENCE</scope>
    <source>
        <strain evidence="4">JCM 4956</strain>
    </source>
</reference>
<keyword evidence="5" id="KW-1185">Reference proteome</keyword>
<dbReference type="EMBL" id="BMWD01000014">
    <property type="protein sequence ID" value="GGX70152.1"/>
    <property type="molecule type" value="Genomic_DNA"/>
</dbReference>
<name>A0A918KQY9_9ACTN</name>
<evidence type="ECO:0000313" key="4">
    <source>
        <dbReference type="EMBL" id="GGX70152.1"/>
    </source>
</evidence>
<dbReference type="Gene3D" id="3.40.630.30">
    <property type="match status" value="1"/>
</dbReference>